<sequence>MTTAVERLRADSETVRIIETFAGRGEIALFSMKELRRIGKHRSLREQALTHITEILRARKLEYLPIRLPRNQDHHIVAWRRGTPGTELLERVQWLSREAGSYGAAVRLSDGETVQLYRAALAERDRRA</sequence>
<accession>A0ABV3AAD9</accession>
<proteinExistence type="predicted"/>
<organism evidence="1 2">
    <name type="scientific">Streptomyces flaveolus</name>
    <dbReference type="NCBI Taxonomy" id="67297"/>
    <lineage>
        <taxon>Bacteria</taxon>
        <taxon>Bacillati</taxon>
        <taxon>Actinomycetota</taxon>
        <taxon>Actinomycetes</taxon>
        <taxon>Kitasatosporales</taxon>
        <taxon>Streptomycetaceae</taxon>
        <taxon>Streptomyces</taxon>
    </lineage>
</organism>
<evidence type="ECO:0000313" key="2">
    <source>
        <dbReference type="Proteomes" id="UP001551011"/>
    </source>
</evidence>
<dbReference type="EMBL" id="JBFAEG010000012">
    <property type="protein sequence ID" value="MEU5708906.1"/>
    <property type="molecule type" value="Genomic_DNA"/>
</dbReference>
<evidence type="ECO:0000313" key="1">
    <source>
        <dbReference type="EMBL" id="MEU5708906.1"/>
    </source>
</evidence>
<comment type="caution">
    <text evidence="1">The sequence shown here is derived from an EMBL/GenBank/DDBJ whole genome shotgun (WGS) entry which is preliminary data.</text>
</comment>
<reference evidence="1 2" key="1">
    <citation type="submission" date="2024-06" db="EMBL/GenBank/DDBJ databases">
        <title>The Natural Products Discovery Center: Release of the First 8490 Sequenced Strains for Exploring Actinobacteria Biosynthetic Diversity.</title>
        <authorList>
            <person name="Kalkreuter E."/>
            <person name="Kautsar S.A."/>
            <person name="Yang D."/>
            <person name="Bader C.D."/>
            <person name="Teijaro C.N."/>
            <person name="Fluegel L."/>
            <person name="Davis C.M."/>
            <person name="Simpson J.R."/>
            <person name="Lauterbach L."/>
            <person name="Steele A.D."/>
            <person name="Gui C."/>
            <person name="Meng S."/>
            <person name="Li G."/>
            <person name="Viehrig K."/>
            <person name="Ye F."/>
            <person name="Su P."/>
            <person name="Kiefer A.F."/>
            <person name="Nichols A."/>
            <person name="Cepeda A.J."/>
            <person name="Yan W."/>
            <person name="Fan B."/>
            <person name="Jiang Y."/>
            <person name="Adhikari A."/>
            <person name="Zheng C.-J."/>
            <person name="Schuster L."/>
            <person name="Cowan T.M."/>
            <person name="Smanski M.J."/>
            <person name="Chevrette M.G."/>
            <person name="De Carvalho L.P.S."/>
            <person name="Shen B."/>
        </authorList>
    </citation>
    <scope>NUCLEOTIDE SEQUENCE [LARGE SCALE GENOMIC DNA]</scope>
    <source>
        <strain evidence="1 2">NPDC020594</strain>
    </source>
</reference>
<keyword evidence="2" id="KW-1185">Reference proteome</keyword>
<dbReference type="Proteomes" id="UP001551011">
    <property type="component" value="Unassembled WGS sequence"/>
</dbReference>
<gene>
    <name evidence="1" type="ORF">AB0H04_18850</name>
</gene>
<protein>
    <submittedName>
        <fullName evidence="1">Uncharacterized protein</fullName>
    </submittedName>
</protein>
<dbReference type="RefSeq" id="WP_158712601.1">
    <property type="nucleotide sequence ID" value="NZ_JBEXDP010000006.1"/>
</dbReference>
<name>A0ABV3AAD9_9ACTN</name>